<dbReference type="GO" id="GO:0004553">
    <property type="term" value="F:hydrolase activity, hydrolyzing O-glycosyl compounds"/>
    <property type="evidence" value="ECO:0007669"/>
    <property type="project" value="InterPro"/>
</dbReference>
<reference evidence="4 5" key="1">
    <citation type="journal article" date="2020" name="IScience">
        <title>Genome Sequencing of the Endangered Kingdonia uniflora (Circaeasteraceae, Ranunculales) Reveals Potential Mechanisms of Evolutionary Specialization.</title>
        <authorList>
            <person name="Sun Y."/>
            <person name="Deng T."/>
            <person name="Zhang A."/>
            <person name="Moore M.J."/>
            <person name="Landis J.B."/>
            <person name="Lin N."/>
            <person name="Zhang H."/>
            <person name="Zhang X."/>
            <person name="Huang J."/>
            <person name="Zhang X."/>
            <person name="Sun H."/>
            <person name="Wang H."/>
        </authorList>
    </citation>
    <scope>NUCLEOTIDE SEQUENCE [LARGE SCALE GENOMIC DNA]</scope>
    <source>
        <strain evidence="4">TB1705</strain>
        <tissue evidence="4">Leaf</tissue>
    </source>
</reference>
<dbReference type="PANTHER" id="PTHR23421">
    <property type="entry name" value="BETA-GALACTOSIDASE RELATED"/>
    <property type="match status" value="1"/>
</dbReference>
<protein>
    <recommendedName>
        <fullName evidence="3">Beta-galactosidase beta-sandwich domain-containing protein</fullName>
    </recommendedName>
</protein>
<feature type="coiled-coil region" evidence="1">
    <location>
        <begin position="73"/>
        <end position="113"/>
    </location>
</feature>
<dbReference type="InterPro" id="IPR041392">
    <property type="entry name" value="GHD"/>
</dbReference>
<organism evidence="4 5">
    <name type="scientific">Kingdonia uniflora</name>
    <dbReference type="NCBI Taxonomy" id="39325"/>
    <lineage>
        <taxon>Eukaryota</taxon>
        <taxon>Viridiplantae</taxon>
        <taxon>Streptophyta</taxon>
        <taxon>Embryophyta</taxon>
        <taxon>Tracheophyta</taxon>
        <taxon>Spermatophyta</taxon>
        <taxon>Magnoliopsida</taxon>
        <taxon>Ranunculales</taxon>
        <taxon>Circaeasteraceae</taxon>
        <taxon>Kingdonia</taxon>
    </lineage>
</organism>
<keyword evidence="1" id="KW-0175">Coiled coil</keyword>
<comment type="caution">
    <text evidence="4">The sequence shown here is derived from an EMBL/GenBank/DDBJ whole genome shotgun (WGS) entry which is preliminary data.</text>
</comment>
<evidence type="ECO:0000313" key="4">
    <source>
        <dbReference type="EMBL" id="KAF6148509.1"/>
    </source>
</evidence>
<dbReference type="Proteomes" id="UP000541444">
    <property type="component" value="Unassembled WGS sequence"/>
</dbReference>
<feature type="region of interest" description="Disordered" evidence="2">
    <location>
        <begin position="147"/>
        <end position="168"/>
    </location>
</feature>
<accession>A0A7J7M0W0</accession>
<dbReference type="InterPro" id="IPR001944">
    <property type="entry name" value="Glycoside_Hdrlase_35"/>
</dbReference>
<evidence type="ECO:0000259" key="3">
    <source>
        <dbReference type="Pfam" id="PF17834"/>
    </source>
</evidence>
<proteinExistence type="predicted"/>
<name>A0A7J7M0W0_9MAGN</name>
<gene>
    <name evidence="4" type="ORF">GIB67_042468</name>
</gene>
<sequence>MLKKVLTEGNVSTTNVGVGVNATIYSANGTSGSFLSNKNATSSATVTFEGNKYSLPAWSVSILPDCKKEVYNTAKVRRNLDQAKTALEALIKREEKKREVMESEVSLQRIEMKYKSLVICVLVAFQNGAQLEEDGLVLGIPPAPYKFGSSEDDLRDSDDMTASRPYAS</sequence>
<dbReference type="GO" id="GO:0005975">
    <property type="term" value="P:carbohydrate metabolic process"/>
    <property type="evidence" value="ECO:0007669"/>
    <property type="project" value="InterPro"/>
</dbReference>
<keyword evidence="5" id="KW-1185">Reference proteome</keyword>
<evidence type="ECO:0000313" key="5">
    <source>
        <dbReference type="Proteomes" id="UP000541444"/>
    </source>
</evidence>
<dbReference type="EMBL" id="JACGCM010001844">
    <property type="protein sequence ID" value="KAF6148509.1"/>
    <property type="molecule type" value="Genomic_DNA"/>
</dbReference>
<feature type="domain" description="Beta-galactosidase beta-sandwich" evidence="3">
    <location>
        <begin position="22"/>
        <end position="76"/>
    </location>
</feature>
<evidence type="ECO:0000256" key="1">
    <source>
        <dbReference type="SAM" id="Coils"/>
    </source>
</evidence>
<dbReference type="Pfam" id="PF17834">
    <property type="entry name" value="GHD"/>
    <property type="match status" value="1"/>
</dbReference>
<dbReference type="AlphaFoldDB" id="A0A7J7M0W0"/>
<evidence type="ECO:0000256" key="2">
    <source>
        <dbReference type="SAM" id="MobiDB-lite"/>
    </source>
</evidence>